<name>A0ACB8SZQ0_9AGAM</name>
<organism evidence="1 2">
    <name type="scientific">Artomyces pyxidatus</name>
    <dbReference type="NCBI Taxonomy" id="48021"/>
    <lineage>
        <taxon>Eukaryota</taxon>
        <taxon>Fungi</taxon>
        <taxon>Dikarya</taxon>
        <taxon>Basidiomycota</taxon>
        <taxon>Agaricomycotina</taxon>
        <taxon>Agaricomycetes</taxon>
        <taxon>Russulales</taxon>
        <taxon>Auriscalpiaceae</taxon>
        <taxon>Artomyces</taxon>
    </lineage>
</organism>
<proteinExistence type="predicted"/>
<keyword evidence="2" id="KW-1185">Reference proteome</keyword>
<feature type="non-terminal residue" evidence="1">
    <location>
        <position position="416"/>
    </location>
</feature>
<dbReference type="Proteomes" id="UP000814140">
    <property type="component" value="Unassembled WGS sequence"/>
</dbReference>
<reference evidence="1" key="1">
    <citation type="submission" date="2021-03" db="EMBL/GenBank/DDBJ databases">
        <authorList>
            <consortium name="DOE Joint Genome Institute"/>
            <person name="Ahrendt S."/>
            <person name="Looney B.P."/>
            <person name="Miyauchi S."/>
            <person name="Morin E."/>
            <person name="Drula E."/>
            <person name="Courty P.E."/>
            <person name="Chicoki N."/>
            <person name="Fauchery L."/>
            <person name="Kohler A."/>
            <person name="Kuo A."/>
            <person name="Labutti K."/>
            <person name="Pangilinan J."/>
            <person name="Lipzen A."/>
            <person name="Riley R."/>
            <person name="Andreopoulos W."/>
            <person name="He G."/>
            <person name="Johnson J."/>
            <person name="Barry K.W."/>
            <person name="Grigoriev I.V."/>
            <person name="Nagy L."/>
            <person name="Hibbett D."/>
            <person name="Henrissat B."/>
            <person name="Matheny P.B."/>
            <person name="Labbe J."/>
            <person name="Martin F."/>
        </authorList>
    </citation>
    <scope>NUCLEOTIDE SEQUENCE</scope>
    <source>
        <strain evidence="1">HHB10654</strain>
    </source>
</reference>
<gene>
    <name evidence="1" type="ORF">BV25DRAFT_716969</name>
</gene>
<evidence type="ECO:0000313" key="2">
    <source>
        <dbReference type="Proteomes" id="UP000814140"/>
    </source>
</evidence>
<reference evidence="1" key="2">
    <citation type="journal article" date="2022" name="New Phytol.">
        <title>Evolutionary transition to the ectomycorrhizal habit in the genomes of a hyperdiverse lineage of mushroom-forming fungi.</title>
        <authorList>
            <person name="Looney B."/>
            <person name="Miyauchi S."/>
            <person name="Morin E."/>
            <person name="Drula E."/>
            <person name="Courty P.E."/>
            <person name="Kohler A."/>
            <person name="Kuo A."/>
            <person name="LaButti K."/>
            <person name="Pangilinan J."/>
            <person name="Lipzen A."/>
            <person name="Riley R."/>
            <person name="Andreopoulos W."/>
            <person name="He G."/>
            <person name="Johnson J."/>
            <person name="Nolan M."/>
            <person name="Tritt A."/>
            <person name="Barry K.W."/>
            <person name="Grigoriev I.V."/>
            <person name="Nagy L.G."/>
            <person name="Hibbett D."/>
            <person name="Henrissat B."/>
            <person name="Matheny P.B."/>
            <person name="Labbe J."/>
            <person name="Martin F.M."/>
        </authorList>
    </citation>
    <scope>NUCLEOTIDE SEQUENCE</scope>
    <source>
        <strain evidence="1">HHB10654</strain>
    </source>
</reference>
<sequence length="416" mass="45988">MAQISIFHDTLFAYTIRWASGSRVFRHPDEVDPSILWQDAVRPTAYSASIQEVPVQVPGEKDSPNSLPKDVEGQSWPDSRQTHLPNPSPSQSIMSLSPTGTIVIDSDTTRPDLEKGDDTILVDWYGPDDPENPLNWSSLRKAWILFQTCFLTFAVYIGSSIYTAGIADVSDEFHVSHVAATLGLTMFVLGYGVAPMIFSPMSEMPQMGRMPIYLVTLAIFVVLQVPTALATNFGMLLAFRFITGFFGSPILGTGGATIADLYVPKKRAYGITLWGVFGTSAPAMGPLVGGFAAHAKGWRWTIWELMWLSGSALVVLLFFYPETSASNILYRRAARLREATGNPNLKSQGDIDAANMTARDLAAEMLVRPLVLNFQEPIVLALNIYIGLIYALLYIWFESFPIVFIDIYHFEPQLLG</sequence>
<dbReference type="EMBL" id="MU277210">
    <property type="protein sequence ID" value="KAI0061940.1"/>
    <property type="molecule type" value="Genomic_DNA"/>
</dbReference>
<accession>A0ACB8SZQ0</accession>
<protein>
    <submittedName>
        <fullName evidence="1">MFS general substrate transporter</fullName>
    </submittedName>
</protein>
<comment type="caution">
    <text evidence="1">The sequence shown here is derived from an EMBL/GenBank/DDBJ whole genome shotgun (WGS) entry which is preliminary data.</text>
</comment>
<evidence type="ECO:0000313" key="1">
    <source>
        <dbReference type="EMBL" id="KAI0061940.1"/>
    </source>
</evidence>